<dbReference type="Proteomes" id="UP000230233">
    <property type="component" value="Chromosome V"/>
</dbReference>
<dbReference type="Pfam" id="PF01060">
    <property type="entry name" value="TTR-52"/>
    <property type="match status" value="1"/>
</dbReference>
<dbReference type="InterPro" id="IPR001534">
    <property type="entry name" value="Transthyretin-like"/>
</dbReference>
<dbReference type="InterPro" id="IPR038479">
    <property type="entry name" value="Transthyretin-like_sf"/>
</dbReference>
<keyword evidence="4 5" id="KW-0732">Signal</keyword>
<comment type="caution">
    <text evidence="6">The sequence shown here is derived from an EMBL/GenBank/DDBJ whole genome shotgun (WGS) entry which is preliminary data.</text>
</comment>
<dbReference type="AlphaFoldDB" id="A0A2G5TIA3"/>
<evidence type="ECO:0000256" key="1">
    <source>
        <dbReference type="ARBA" id="ARBA00004613"/>
    </source>
</evidence>
<comment type="subcellular location">
    <subcellularLocation>
        <location evidence="1">Secreted</location>
    </subcellularLocation>
</comment>
<dbReference type="OrthoDB" id="5795832at2759"/>
<name>A0A2G5TIA3_9PELO</name>
<keyword evidence="3" id="KW-0964">Secreted</keyword>
<evidence type="ECO:0000256" key="2">
    <source>
        <dbReference type="ARBA" id="ARBA00010112"/>
    </source>
</evidence>
<dbReference type="Gene3D" id="2.60.40.3330">
    <property type="match status" value="1"/>
</dbReference>
<organism evidence="6 7">
    <name type="scientific">Caenorhabditis nigoni</name>
    <dbReference type="NCBI Taxonomy" id="1611254"/>
    <lineage>
        <taxon>Eukaryota</taxon>
        <taxon>Metazoa</taxon>
        <taxon>Ecdysozoa</taxon>
        <taxon>Nematoda</taxon>
        <taxon>Chromadorea</taxon>
        <taxon>Rhabditida</taxon>
        <taxon>Rhabditina</taxon>
        <taxon>Rhabditomorpha</taxon>
        <taxon>Rhabditoidea</taxon>
        <taxon>Rhabditidae</taxon>
        <taxon>Peloderinae</taxon>
        <taxon>Caenorhabditis</taxon>
    </lineage>
</organism>
<dbReference type="PANTHER" id="PTHR21700">
    <property type="entry name" value="TRANSTHYRETIN-LIKE FAMILY PROTEIN-RELATED"/>
    <property type="match status" value="1"/>
</dbReference>
<dbReference type="PANTHER" id="PTHR21700:SF19">
    <property type="entry name" value="TRANSTHYRETIN-RELATED FAMILY DOMAIN"/>
    <property type="match status" value="1"/>
</dbReference>
<gene>
    <name evidence="6" type="primary">Cnig_chr_V.g19415</name>
    <name evidence="6" type="ORF">B9Z55_019415</name>
</gene>
<sequence length="148" mass="16678">MLKMNFVLFLALCFVLLVPVGGLFNFIGTDQYVVVTGRLFCEGMPASDVLVKLYEDGTIYDTKLDSTRTYPDGTFRVAGQYTKIFDMYPKINIYHSCMHYGLCDKKITIEIPQEAISDRFGYDMESNFDIGTLNLADGFSGESSDCIH</sequence>
<dbReference type="GO" id="GO:0009986">
    <property type="term" value="C:cell surface"/>
    <property type="evidence" value="ECO:0007669"/>
    <property type="project" value="InterPro"/>
</dbReference>
<dbReference type="EMBL" id="PDUG01000005">
    <property type="protein sequence ID" value="PIC27032.1"/>
    <property type="molecule type" value="Genomic_DNA"/>
</dbReference>
<comment type="similarity">
    <text evidence="2">Belongs to the nematode transthyretin-like family.</text>
</comment>
<feature type="chain" id="PRO_5013720974" evidence="5">
    <location>
        <begin position="23"/>
        <end position="148"/>
    </location>
</feature>
<reference evidence="7" key="1">
    <citation type="submission" date="2017-10" db="EMBL/GenBank/DDBJ databases">
        <title>Rapid genome shrinkage in a self-fertile nematode reveals novel sperm competition proteins.</title>
        <authorList>
            <person name="Yin D."/>
            <person name="Schwarz E.M."/>
            <person name="Thomas C.G."/>
            <person name="Felde R.L."/>
            <person name="Korf I.F."/>
            <person name="Cutter A.D."/>
            <person name="Schartner C.M."/>
            <person name="Ralston E.J."/>
            <person name="Meyer B.J."/>
            <person name="Haag E.S."/>
        </authorList>
    </citation>
    <scope>NUCLEOTIDE SEQUENCE [LARGE SCALE GENOMIC DNA]</scope>
    <source>
        <strain evidence="7">JU1422</strain>
    </source>
</reference>
<dbReference type="GO" id="GO:0005576">
    <property type="term" value="C:extracellular region"/>
    <property type="evidence" value="ECO:0007669"/>
    <property type="project" value="UniProtKB-SubCell"/>
</dbReference>
<protein>
    <submittedName>
        <fullName evidence="6">Uncharacterized protein</fullName>
    </submittedName>
</protein>
<evidence type="ECO:0000256" key="4">
    <source>
        <dbReference type="ARBA" id="ARBA00022729"/>
    </source>
</evidence>
<proteinExistence type="inferred from homology"/>
<evidence type="ECO:0000313" key="7">
    <source>
        <dbReference type="Proteomes" id="UP000230233"/>
    </source>
</evidence>
<accession>A0A2G5TIA3</accession>
<evidence type="ECO:0000256" key="5">
    <source>
        <dbReference type="SAM" id="SignalP"/>
    </source>
</evidence>
<feature type="signal peptide" evidence="5">
    <location>
        <begin position="1"/>
        <end position="22"/>
    </location>
</feature>
<evidence type="ECO:0000256" key="3">
    <source>
        <dbReference type="ARBA" id="ARBA00022525"/>
    </source>
</evidence>
<keyword evidence="7" id="KW-1185">Reference proteome</keyword>
<evidence type="ECO:0000313" key="6">
    <source>
        <dbReference type="EMBL" id="PIC27032.1"/>
    </source>
</evidence>